<evidence type="ECO:0000313" key="4">
    <source>
        <dbReference type="Proteomes" id="UP001146351"/>
    </source>
</evidence>
<dbReference type="EMBL" id="JAPQKO010000002">
    <property type="protein sequence ID" value="KAJ5180146.1"/>
    <property type="molecule type" value="Genomic_DNA"/>
</dbReference>
<dbReference type="AlphaFoldDB" id="A0A9W9LW11"/>
<keyword evidence="2" id="KW-1133">Transmembrane helix</keyword>
<comment type="caution">
    <text evidence="3">The sequence shown here is derived from an EMBL/GenBank/DDBJ whole genome shotgun (WGS) entry which is preliminary data.</text>
</comment>
<feature type="transmembrane region" description="Helical" evidence="2">
    <location>
        <begin position="348"/>
        <end position="373"/>
    </location>
</feature>
<reference evidence="3" key="2">
    <citation type="journal article" date="2023" name="IMA Fungus">
        <title>Comparative genomic study of the Penicillium genus elucidates a diverse pangenome and 15 lateral gene transfer events.</title>
        <authorList>
            <person name="Petersen C."/>
            <person name="Sorensen T."/>
            <person name="Nielsen M.R."/>
            <person name="Sondergaard T.E."/>
            <person name="Sorensen J.L."/>
            <person name="Fitzpatrick D.A."/>
            <person name="Frisvad J.C."/>
            <person name="Nielsen K.L."/>
        </authorList>
    </citation>
    <scope>NUCLEOTIDE SEQUENCE</scope>
    <source>
        <strain evidence="3">IBT 21917</strain>
    </source>
</reference>
<feature type="region of interest" description="Disordered" evidence="1">
    <location>
        <begin position="228"/>
        <end position="252"/>
    </location>
</feature>
<organism evidence="3 4">
    <name type="scientific">Penicillium capsulatum</name>
    <dbReference type="NCBI Taxonomy" id="69766"/>
    <lineage>
        <taxon>Eukaryota</taxon>
        <taxon>Fungi</taxon>
        <taxon>Dikarya</taxon>
        <taxon>Ascomycota</taxon>
        <taxon>Pezizomycotina</taxon>
        <taxon>Eurotiomycetes</taxon>
        <taxon>Eurotiomycetidae</taxon>
        <taxon>Eurotiales</taxon>
        <taxon>Aspergillaceae</taxon>
        <taxon>Penicillium</taxon>
    </lineage>
</organism>
<protein>
    <submittedName>
        <fullName evidence="3">Uncharacterized protein</fullName>
    </submittedName>
</protein>
<evidence type="ECO:0000313" key="3">
    <source>
        <dbReference type="EMBL" id="KAJ5180146.1"/>
    </source>
</evidence>
<proteinExistence type="predicted"/>
<accession>A0A9W9LW11</accession>
<keyword evidence="2" id="KW-0472">Membrane</keyword>
<reference evidence="3" key="1">
    <citation type="submission" date="2022-11" db="EMBL/GenBank/DDBJ databases">
        <authorList>
            <person name="Petersen C."/>
        </authorList>
    </citation>
    <scope>NUCLEOTIDE SEQUENCE</scope>
    <source>
        <strain evidence="3">IBT 21917</strain>
    </source>
</reference>
<keyword evidence="2" id="KW-0812">Transmembrane</keyword>
<evidence type="ECO:0000256" key="2">
    <source>
        <dbReference type="SAM" id="Phobius"/>
    </source>
</evidence>
<keyword evidence="4" id="KW-1185">Reference proteome</keyword>
<evidence type="ECO:0000256" key="1">
    <source>
        <dbReference type="SAM" id="MobiDB-lite"/>
    </source>
</evidence>
<sequence length="412" mass="45904">MCDFNPIGRTGTMSPHFVVSAIIDDKDSNPVDAQPILRSVAVITPHQDQTWSTVTGVRLEHIMWQWSVTLETIKRKSLPSLLDHHILPVLRSTIDYHSLSMAVPTTCVLKDILHLDVTENKPMRCLGTTSKSKPCQEYLGKDVRIKARQILYEPTQLDRKVIQDHITGLVKLLVHQTKHKRNSESRMQELELTYLEKFDSFCQNQGLPMEHSDPLEEGSTEDILPQTGEDVSLSRTPILPTLAPRTQSPRNDALQAENQVSIGEFRSRSGALQSLSQGLDHPGSQSLPSCPMPPILGEQMAILNLAVLFSMLYDMFRPMGSALCGLFFSHRRTVDTRETKSGSAAWKVHILFGVRGSMADLSGVVGLFLLCLVTLHHLTFFLLGSWGFVVASMACLAWSHFMRNGLPVVDGS</sequence>
<gene>
    <name evidence="3" type="ORF">N7492_003356</name>
</gene>
<dbReference type="Proteomes" id="UP001146351">
    <property type="component" value="Unassembled WGS sequence"/>
</dbReference>
<name>A0A9W9LW11_9EURO</name>
<feature type="transmembrane region" description="Helical" evidence="2">
    <location>
        <begin position="380"/>
        <end position="401"/>
    </location>
</feature>